<gene>
    <name evidence="1" type="ORF">NP233_g11869</name>
</gene>
<organism evidence="1 2">
    <name type="scientific">Leucocoprinus birnbaumii</name>
    <dbReference type="NCBI Taxonomy" id="56174"/>
    <lineage>
        <taxon>Eukaryota</taxon>
        <taxon>Fungi</taxon>
        <taxon>Dikarya</taxon>
        <taxon>Basidiomycota</taxon>
        <taxon>Agaricomycotina</taxon>
        <taxon>Agaricomycetes</taxon>
        <taxon>Agaricomycetidae</taxon>
        <taxon>Agaricales</taxon>
        <taxon>Agaricineae</taxon>
        <taxon>Agaricaceae</taxon>
        <taxon>Leucocoprinus</taxon>
    </lineage>
</organism>
<name>A0AAD5VHB7_9AGAR</name>
<dbReference type="EMBL" id="JANIEX010001532">
    <property type="protein sequence ID" value="KAJ3556917.1"/>
    <property type="molecule type" value="Genomic_DNA"/>
</dbReference>
<evidence type="ECO:0000313" key="1">
    <source>
        <dbReference type="EMBL" id="KAJ3556917.1"/>
    </source>
</evidence>
<proteinExistence type="predicted"/>
<comment type="caution">
    <text evidence="1">The sequence shown here is derived from an EMBL/GenBank/DDBJ whole genome shotgun (WGS) entry which is preliminary data.</text>
</comment>
<protein>
    <recommendedName>
        <fullName evidence="3">F-box domain-containing protein</fullName>
    </recommendedName>
</protein>
<dbReference type="Proteomes" id="UP001213000">
    <property type="component" value="Unassembled WGS sequence"/>
</dbReference>
<evidence type="ECO:0000313" key="2">
    <source>
        <dbReference type="Proteomes" id="UP001213000"/>
    </source>
</evidence>
<accession>A0AAD5VHB7</accession>
<reference evidence="1" key="1">
    <citation type="submission" date="2022-07" db="EMBL/GenBank/DDBJ databases">
        <title>Genome Sequence of Leucocoprinus birnbaumii.</title>
        <authorList>
            <person name="Buettner E."/>
        </authorList>
    </citation>
    <scope>NUCLEOTIDE SEQUENCE</scope>
    <source>
        <strain evidence="1">VT141</strain>
    </source>
</reference>
<sequence>MSPFISCDNCDWMHPPPSQEFSSSEAELEHINYHLRQNQKMLAPLRRRVNELSSPCYVLPTEMLSRIFSFACANIPEPVPECWDWEINAPYDYTPILLSSISSRWRQVALSTTEIWQNLAIPSMERRDPSSIRSLLRHYFNHAGERKLSLNISTPATSTSIRNVINDDVITNTLQNPSYATRIGVMRLSEASPIWTSTMPWLRSIHTLCIHARPASPERQELELDLQSLPELRRLSNGGFATKPQSDHIL</sequence>
<evidence type="ECO:0008006" key="3">
    <source>
        <dbReference type="Google" id="ProtNLM"/>
    </source>
</evidence>
<keyword evidence="2" id="KW-1185">Reference proteome</keyword>
<dbReference type="AlphaFoldDB" id="A0AAD5VHB7"/>